<organism evidence="1 2">
    <name type="scientific">Salipiger abyssi</name>
    <dbReference type="NCBI Taxonomy" id="1250539"/>
    <lineage>
        <taxon>Bacteria</taxon>
        <taxon>Pseudomonadati</taxon>
        <taxon>Pseudomonadota</taxon>
        <taxon>Alphaproteobacteria</taxon>
        <taxon>Rhodobacterales</taxon>
        <taxon>Roseobacteraceae</taxon>
        <taxon>Salipiger</taxon>
    </lineage>
</organism>
<proteinExistence type="predicted"/>
<dbReference type="EMBL" id="CP015093">
    <property type="protein sequence ID" value="APZ55121.1"/>
    <property type="molecule type" value="Genomic_DNA"/>
</dbReference>
<evidence type="ECO:0000313" key="1">
    <source>
        <dbReference type="EMBL" id="APZ55121.1"/>
    </source>
</evidence>
<evidence type="ECO:0000313" key="2">
    <source>
        <dbReference type="Proteomes" id="UP000187059"/>
    </source>
</evidence>
<dbReference type="RefSeq" id="WP_237219311.1">
    <property type="nucleotide sequence ID" value="NZ_CP015093.1"/>
</dbReference>
<gene>
    <name evidence="1" type="ORF">Ga0080574_TMP4787</name>
</gene>
<dbReference type="KEGG" id="paby:Ga0080574_TMP4787"/>
<accession>A0A1P8V0F5</accession>
<reference evidence="1 2" key="1">
    <citation type="submission" date="2016-04" db="EMBL/GenBank/DDBJ databases">
        <title>Deep-sea bacteria in the southern Pacific.</title>
        <authorList>
            <person name="Tang K."/>
        </authorList>
    </citation>
    <scope>NUCLEOTIDE SEQUENCE [LARGE SCALE GENOMIC DNA]</scope>
    <source>
        <strain evidence="1 2">JLT2014</strain>
    </source>
</reference>
<dbReference type="STRING" id="1250539.Ga0080574_TMP4787"/>
<keyword evidence="2" id="KW-1185">Reference proteome</keyword>
<dbReference type="AlphaFoldDB" id="A0A1P8V0F5"/>
<sequence>MAVARAQPAPAGEIVICSGLGLVTVMVDAEGNPVGHSHVCPDGLLTLFAAAGGGWTPPQALPLWLRVAPEFAARRGQGMRVPLPQARDPPAAV</sequence>
<protein>
    <submittedName>
        <fullName evidence="1">Uncharacterized protein</fullName>
    </submittedName>
</protein>
<dbReference type="Proteomes" id="UP000187059">
    <property type="component" value="Chromosome"/>
</dbReference>
<name>A0A1P8V0F5_9RHOB</name>